<dbReference type="PROSITE" id="PS50879">
    <property type="entry name" value="RNASE_H_1"/>
    <property type="match status" value="1"/>
</dbReference>
<evidence type="ECO:0000313" key="3">
    <source>
        <dbReference type="Proteomes" id="UP000499080"/>
    </source>
</evidence>
<evidence type="ECO:0000259" key="1">
    <source>
        <dbReference type="PROSITE" id="PS50879"/>
    </source>
</evidence>
<comment type="caution">
    <text evidence="2">The sequence shown here is derived from an EMBL/GenBank/DDBJ whole genome shotgun (WGS) entry which is preliminary data.</text>
</comment>
<organism evidence="2 3">
    <name type="scientific">Araneus ventricosus</name>
    <name type="common">Orbweaver spider</name>
    <name type="synonym">Epeira ventricosa</name>
    <dbReference type="NCBI Taxonomy" id="182803"/>
    <lineage>
        <taxon>Eukaryota</taxon>
        <taxon>Metazoa</taxon>
        <taxon>Ecdysozoa</taxon>
        <taxon>Arthropoda</taxon>
        <taxon>Chelicerata</taxon>
        <taxon>Arachnida</taxon>
        <taxon>Araneae</taxon>
        <taxon>Araneomorphae</taxon>
        <taxon>Entelegynae</taxon>
        <taxon>Araneoidea</taxon>
        <taxon>Araneidae</taxon>
        <taxon>Araneus</taxon>
    </lineage>
</organism>
<dbReference type="AlphaFoldDB" id="A0A4Y2PGU4"/>
<protein>
    <recommendedName>
        <fullName evidence="1">RNase H type-1 domain-containing protein</fullName>
    </recommendedName>
</protein>
<keyword evidence="3" id="KW-1185">Reference proteome</keyword>
<dbReference type="EMBL" id="BGPR01011238">
    <property type="protein sequence ID" value="GBN50309.1"/>
    <property type="molecule type" value="Genomic_DNA"/>
</dbReference>
<sequence>MSESNFGDLWILTDSPIQYLKNWTYVGGKTSLSILQKLKLISLQHDAHFQWIPSHVDIHGNELADNLEKDGSSHPIPSSSEITFLELFSRKKPKTRRSGWCLPLTTLQRKKAGTFPISSLRQAVQYLSFTTCQRPPELPYIF</sequence>
<name>A0A4Y2PGU4_ARAVE</name>
<dbReference type="InterPro" id="IPR036397">
    <property type="entry name" value="RNaseH_sf"/>
</dbReference>
<dbReference type="InterPro" id="IPR012337">
    <property type="entry name" value="RNaseH-like_sf"/>
</dbReference>
<evidence type="ECO:0000313" key="2">
    <source>
        <dbReference type="EMBL" id="GBN50309.1"/>
    </source>
</evidence>
<feature type="domain" description="RNase H type-1" evidence="1">
    <location>
        <begin position="1"/>
        <end position="73"/>
    </location>
</feature>
<dbReference type="SUPFAM" id="SSF53098">
    <property type="entry name" value="Ribonuclease H-like"/>
    <property type="match status" value="1"/>
</dbReference>
<dbReference type="GO" id="GO:0004523">
    <property type="term" value="F:RNA-DNA hybrid ribonuclease activity"/>
    <property type="evidence" value="ECO:0007669"/>
    <property type="project" value="InterPro"/>
</dbReference>
<dbReference type="InterPro" id="IPR002156">
    <property type="entry name" value="RNaseH_domain"/>
</dbReference>
<accession>A0A4Y2PGU4</accession>
<dbReference type="Gene3D" id="3.30.420.10">
    <property type="entry name" value="Ribonuclease H-like superfamily/Ribonuclease H"/>
    <property type="match status" value="1"/>
</dbReference>
<dbReference type="OrthoDB" id="6434564at2759"/>
<reference evidence="2 3" key="1">
    <citation type="journal article" date="2019" name="Sci. Rep.">
        <title>Orb-weaving spider Araneus ventricosus genome elucidates the spidroin gene catalogue.</title>
        <authorList>
            <person name="Kono N."/>
            <person name="Nakamura H."/>
            <person name="Ohtoshi R."/>
            <person name="Moran D.A.P."/>
            <person name="Shinohara A."/>
            <person name="Yoshida Y."/>
            <person name="Fujiwara M."/>
            <person name="Mori M."/>
            <person name="Tomita M."/>
            <person name="Arakawa K."/>
        </authorList>
    </citation>
    <scope>NUCLEOTIDE SEQUENCE [LARGE SCALE GENOMIC DNA]</scope>
</reference>
<gene>
    <name evidence="2" type="ORF">AVEN_163910_1</name>
</gene>
<dbReference type="GO" id="GO:0003676">
    <property type="term" value="F:nucleic acid binding"/>
    <property type="evidence" value="ECO:0007669"/>
    <property type="project" value="InterPro"/>
</dbReference>
<dbReference type="Proteomes" id="UP000499080">
    <property type="component" value="Unassembled WGS sequence"/>
</dbReference>
<proteinExistence type="predicted"/>